<dbReference type="Gene3D" id="3.40.50.1820">
    <property type="entry name" value="alpha/beta hydrolase"/>
    <property type="match status" value="1"/>
</dbReference>
<dbReference type="Proteomes" id="UP001501570">
    <property type="component" value="Unassembled WGS sequence"/>
</dbReference>
<dbReference type="PRINTS" id="PR00111">
    <property type="entry name" value="ABHYDROLASE"/>
</dbReference>
<dbReference type="Pfam" id="PF00561">
    <property type="entry name" value="Abhydrolase_1"/>
    <property type="match status" value="1"/>
</dbReference>
<dbReference type="GO" id="GO:0016787">
    <property type="term" value="F:hydrolase activity"/>
    <property type="evidence" value="ECO:0007669"/>
    <property type="project" value="UniProtKB-KW"/>
</dbReference>
<dbReference type="PANTHER" id="PTHR43798">
    <property type="entry name" value="MONOACYLGLYCEROL LIPASE"/>
    <property type="match status" value="1"/>
</dbReference>
<keyword evidence="2" id="KW-0378">Hydrolase</keyword>
<dbReference type="SUPFAM" id="SSF53474">
    <property type="entry name" value="alpha/beta-Hydrolases"/>
    <property type="match status" value="1"/>
</dbReference>
<evidence type="ECO:0000313" key="2">
    <source>
        <dbReference type="EMBL" id="GAA5180725.1"/>
    </source>
</evidence>
<evidence type="ECO:0000313" key="3">
    <source>
        <dbReference type="Proteomes" id="UP001501570"/>
    </source>
</evidence>
<proteinExistence type="predicted"/>
<accession>A0ABP9RNR1</accession>
<dbReference type="PANTHER" id="PTHR43798:SF33">
    <property type="entry name" value="HYDROLASE, PUTATIVE (AFU_ORTHOLOGUE AFUA_2G14860)-RELATED"/>
    <property type="match status" value="1"/>
</dbReference>
<evidence type="ECO:0000259" key="1">
    <source>
        <dbReference type="Pfam" id="PF00561"/>
    </source>
</evidence>
<keyword evidence="3" id="KW-1185">Reference proteome</keyword>
<comment type="caution">
    <text evidence="2">The sequence shown here is derived from an EMBL/GenBank/DDBJ whole genome shotgun (WGS) entry which is preliminary data.</text>
</comment>
<gene>
    <name evidence="2" type="ORF">GCM10023322_13680</name>
</gene>
<name>A0ABP9RNR1_9ACTN</name>
<dbReference type="RefSeq" id="WP_345627130.1">
    <property type="nucleotide sequence ID" value="NZ_BAABJQ010000003.1"/>
</dbReference>
<protein>
    <submittedName>
        <fullName evidence="2">Alpha/beta hydrolase</fullName>
    </submittedName>
</protein>
<dbReference type="InterPro" id="IPR050266">
    <property type="entry name" value="AB_hydrolase_sf"/>
</dbReference>
<dbReference type="EMBL" id="BAABJQ010000003">
    <property type="protein sequence ID" value="GAA5180725.1"/>
    <property type="molecule type" value="Genomic_DNA"/>
</dbReference>
<reference evidence="3" key="1">
    <citation type="journal article" date="2019" name="Int. J. Syst. Evol. Microbiol.">
        <title>The Global Catalogue of Microorganisms (GCM) 10K type strain sequencing project: providing services to taxonomists for standard genome sequencing and annotation.</title>
        <authorList>
            <consortium name="The Broad Institute Genomics Platform"/>
            <consortium name="The Broad Institute Genome Sequencing Center for Infectious Disease"/>
            <person name="Wu L."/>
            <person name="Ma J."/>
        </authorList>
    </citation>
    <scope>NUCLEOTIDE SEQUENCE [LARGE SCALE GENOMIC DNA]</scope>
    <source>
        <strain evidence="3">JCM 18304</strain>
    </source>
</reference>
<dbReference type="InterPro" id="IPR029058">
    <property type="entry name" value="AB_hydrolase_fold"/>
</dbReference>
<organism evidence="2 3">
    <name type="scientific">Rugosimonospora acidiphila</name>
    <dbReference type="NCBI Taxonomy" id="556531"/>
    <lineage>
        <taxon>Bacteria</taxon>
        <taxon>Bacillati</taxon>
        <taxon>Actinomycetota</taxon>
        <taxon>Actinomycetes</taxon>
        <taxon>Micromonosporales</taxon>
        <taxon>Micromonosporaceae</taxon>
        <taxon>Rugosimonospora</taxon>
    </lineage>
</organism>
<feature type="domain" description="AB hydrolase-1" evidence="1">
    <location>
        <begin position="14"/>
        <end position="242"/>
    </location>
</feature>
<sequence length="254" mass="27632">MLRLHSFGPPDGRPVLALHGLAGHGRRFRQLATEQLPHLRVHAPDLRAHGGSPTDPPWTLARHVADIVALLDGLGVDRLAVIGHSLGATVAVHLARRVPHRVSRLVLLAPETGVPDEAIRAKIEYPTQTPVFDDPRAAAGARAAHWPRTVAHLVPAEVEDHLERGRDGRWRWRYLPEAVAATRYELLQPAPTPPPGTPTLLVVAARDGAVSPEYVAVGQDALGPRLSMVELDCGHEIHLERPAWTGALIRDFLA</sequence>
<dbReference type="InterPro" id="IPR000073">
    <property type="entry name" value="AB_hydrolase_1"/>
</dbReference>